<comment type="caution">
    <text evidence="3">The sequence shown here is derived from an EMBL/GenBank/DDBJ whole genome shotgun (WGS) entry which is preliminary data.</text>
</comment>
<reference evidence="3" key="2">
    <citation type="journal article" date="2021" name="Microbiome">
        <title>Successional dynamics and alternative stable states in a saline activated sludge microbial community over 9 years.</title>
        <authorList>
            <person name="Wang Y."/>
            <person name="Ye J."/>
            <person name="Ju F."/>
            <person name="Liu L."/>
            <person name="Boyd J.A."/>
            <person name="Deng Y."/>
            <person name="Parks D.H."/>
            <person name="Jiang X."/>
            <person name="Yin X."/>
            <person name="Woodcroft B.J."/>
            <person name="Tyson G.W."/>
            <person name="Hugenholtz P."/>
            <person name="Polz M.F."/>
            <person name="Zhang T."/>
        </authorList>
    </citation>
    <scope>NUCLEOTIDE SEQUENCE</scope>
    <source>
        <strain evidence="3">HKST-UBA01</strain>
    </source>
</reference>
<dbReference type="Proteomes" id="UP000697710">
    <property type="component" value="Unassembled WGS sequence"/>
</dbReference>
<evidence type="ECO:0000256" key="1">
    <source>
        <dbReference type="SAM" id="SignalP"/>
    </source>
</evidence>
<keyword evidence="1" id="KW-0732">Signal</keyword>
<dbReference type="Gene3D" id="3.10.450.50">
    <property type="match status" value="1"/>
</dbReference>
<dbReference type="InterPro" id="IPR027843">
    <property type="entry name" value="DUF4440"/>
</dbReference>
<sequence length="161" mass="17003">MNFRRLAPFVPAAISLVILLGLPSSVPAGDSDAISASGAATRLAEELRATETAFAATMAARDKDAFATFLDPGTIFFAGDKEQRSAAVVLESWSRFFEGPDAPFSWGPKVVSVLDSGALGLTSGPVYDPEGNVIGQFNSIWQRGPDGSWKIVFDRGCAVCD</sequence>
<accession>A0A956LYU1</accession>
<feature type="domain" description="DUF4440" evidence="2">
    <location>
        <begin position="47"/>
        <end position="151"/>
    </location>
</feature>
<dbReference type="AlphaFoldDB" id="A0A956LYU1"/>
<feature type="signal peptide" evidence="1">
    <location>
        <begin position="1"/>
        <end position="28"/>
    </location>
</feature>
<name>A0A956LYU1_UNCEI</name>
<evidence type="ECO:0000259" key="2">
    <source>
        <dbReference type="Pfam" id="PF14534"/>
    </source>
</evidence>
<protein>
    <submittedName>
        <fullName evidence="3">Nuclear transport factor 2 family protein</fullName>
    </submittedName>
</protein>
<dbReference type="InterPro" id="IPR032710">
    <property type="entry name" value="NTF2-like_dom_sf"/>
</dbReference>
<proteinExistence type="predicted"/>
<dbReference type="Pfam" id="PF14534">
    <property type="entry name" value="DUF4440"/>
    <property type="match status" value="1"/>
</dbReference>
<dbReference type="EMBL" id="JAGQHR010000062">
    <property type="protein sequence ID" value="MCA9726740.1"/>
    <property type="molecule type" value="Genomic_DNA"/>
</dbReference>
<dbReference type="SUPFAM" id="SSF54427">
    <property type="entry name" value="NTF2-like"/>
    <property type="match status" value="1"/>
</dbReference>
<reference evidence="3" key="1">
    <citation type="submission" date="2020-04" db="EMBL/GenBank/DDBJ databases">
        <authorList>
            <person name="Zhang T."/>
        </authorList>
    </citation>
    <scope>NUCLEOTIDE SEQUENCE</scope>
    <source>
        <strain evidence="3">HKST-UBA01</strain>
    </source>
</reference>
<evidence type="ECO:0000313" key="3">
    <source>
        <dbReference type="EMBL" id="MCA9726740.1"/>
    </source>
</evidence>
<gene>
    <name evidence="3" type="ORF">KC729_03590</name>
</gene>
<feature type="chain" id="PRO_5037420677" evidence="1">
    <location>
        <begin position="29"/>
        <end position="161"/>
    </location>
</feature>
<organism evidence="3 4">
    <name type="scientific">Eiseniibacteriota bacterium</name>
    <dbReference type="NCBI Taxonomy" id="2212470"/>
    <lineage>
        <taxon>Bacteria</taxon>
        <taxon>Candidatus Eiseniibacteriota</taxon>
    </lineage>
</organism>
<evidence type="ECO:0000313" key="4">
    <source>
        <dbReference type="Proteomes" id="UP000697710"/>
    </source>
</evidence>